<dbReference type="AlphaFoldDB" id="A0AAV7L5F9"/>
<gene>
    <name evidence="2" type="ORF">NDU88_005760</name>
</gene>
<proteinExistence type="predicted"/>
<feature type="region of interest" description="Disordered" evidence="1">
    <location>
        <begin position="83"/>
        <end position="115"/>
    </location>
</feature>
<keyword evidence="3" id="KW-1185">Reference proteome</keyword>
<dbReference type="Proteomes" id="UP001066276">
    <property type="component" value="Chromosome 12"/>
</dbReference>
<accession>A0AAV7L5F9</accession>
<sequence length="115" mass="12384">MQRAPAPSTYKPASSVHTLEKAIRLKGTTRTMRLLLTTPALLGRTLYNAESPFKAETLAVPLGQRQHACEALSLARYRQETPCGGRKCDTAIGPGREDEAALPANGRPDISGARI</sequence>
<dbReference type="EMBL" id="JANPWB010000016">
    <property type="protein sequence ID" value="KAJ1085630.1"/>
    <property type="molecule type" value="Genomic_DNA"/>
</dbReference>
<organism evidence="2 3">
    <name type="scientific">Pleurodeles waltl</name>
    <name type="common">Iberian ribbed newt</name>
    <dbReference type="NCBI Taxonomy" id="8319"/>
    <lineage>
        <taxon>Eukaryota</taxon>
        <taxon>Metazoa</taxon>
        <taxon>Chordata</taxon>
        <taxon>Craniata</taxon>
        <taxon>Vertebrata</taxon>
        <taxon>Euteleostomi</taxon>
        <taxon>Amphibia</taxon>
        <taxon>Batrachia</taxon>
        <taxon>Caudata</taxon>
        <taxon>Salamandroidea</taxon>
        <taxon>Salamandridae</taxon>
        <taxon>Pleurodelinae</taxon>
        <taxon>Pleurodeles</taxon>
    </lineage>
</organism>
<evidence type="ECO:0000313" key="3">
    <source>
        <dbReference type="Proteomes" id="UP001066276"/>
    </source>
</evidence>
<evidence type="ECO:0000313" key="2">
    <source>
        <dbReference type="EMBL" id="KAJ1085630.1"/>
    </source>
</evidence>
<comment type="caution">
    <text evidence="2">The sequence shown here is derived from an EMBL/GenBank/DDBJ whole genome shotgun (WGS) entry which is preliminary data.</text>
</comment>
<evidence type="ECO:0000256" key="1">
    <source>
        <dbReference type="SAM" id="MobiDB-lite"/>
    </source>
</evidence>
<protein>
    <submittedName>
        <fullName evidence="2">Uncharacterized protein</fullName>
    </submittedName>
</protein>
<reference evidence="2" key="1">
    <citation type="journal article" date="2022" name="bioRxiv">
        <title>Sequencing and chromosome-scale assembly of the giantPleurodeles waltlgenome.</title>
        <authorList>
            <person name="Brown T."/>
            <person name="Elewa A."/>
            <person name="Iarovenko S."/>
            <person name="Subramanian E."/>
            <person name="Araus A.J."/>
            <person name="Petzold A."/>
            <person name="Susuki M."/>
            <person name="Suzuki K.-i.T."/>
            <person name="Hayashi T."/>
            <person name="Toyoda A."/>
            <person name="Oliveira C."/>
            <person name="Osipova E."/>
            <person name="Leigh N.D."/>
            <person name="Simon A."/>
            <person name="Yun M.H."/>
        </authorList>
    </citation>
    <scope>NUCLEOTIDE SEQUENCE</scope>
    <source>
        <strain evidence="2">20211129_DDA</strain>
        <tissue evidence="2">Liver</tissue>
    </source>
</reference>
<name>A0AAV7L5F9_PLEWA</name>